<gene>
    <name evidence="7" type="ORF">DKX38_019456</name>
</gene>
<evidence type="ECO:0000256" key="4">
    <source>
        <dbReference type="ARBA" id="ARBA00023163"/>
    </source>
</evidence>
<evidence type="ECO:0000256" key="3">
    <source>
        <dbReference type="ARBA" id="ARBA00023125"/>
    </source>
</evidence>
<dbReference type="PROSITE" id="PS50890">
    <property type="entry name" value="PUA"/>
    <property type="match status" value="1"/>
</dbReference>
<keyword evidence="3" id="KW-0238">DNA-binding</keyword>
<organism evidence="7 8">
    <name type="scientific">Salix brachista</name>
    <dbReference type="NCBI Taxonomy" id="2182728"/>
    <lineage>
        <taxon>Eukaryota</taxon>
        <taxon>Viridiplantae</taxon>
        <taxon>Streptophyta</taxon>
        <taxon>Embryophyta</taxon>
        <taxon>Tracheophyta</taxon>
        <taxon>Spermatophyta</taxon>
        <taxon>Magnoliopsida</taxon>
        <taxon>eudicotyledons</taxon>
        <taxon>Gunneridae</taxon>
        <taxon>Pentapetalae</taxon>
        <taxon>rosids</taxon>
        <taxon>fabids</taxon>
        <taxon>Malpighiales</taxon>
        <taxon>Salicaceae</taxon>
        <taxon>Saliceae</taxon>
        <taxon>Salix</taxon>
    </lineage>
</organism>
<dbReference type="AlphaFoldDB" id="A0A5N5KGB0"/>
<evidence type="ECO:0008006" key="9">
    <source>
        <dbReference type="Google" id="ProtNLM"/>
    </source>
</evidence>
<protein>
    <recommendedName>
        <fullName evidence="9">TF-B3 domain-containing protein</fullName>
    </recommendedName>
</protein>
<feature type="compositionally biased region" description="Basic and acidic residues" evidence="6">
    <location>
        <begin position="8"/>
        <end position="20"/>
    </location>
</feature>
<evidence type="ECO:0000256" key="2">
    <source>
        <dbReference type="ARBA" id="ARBA00023015"/>
    </source>
</evidence>
<dbReference type="GO" id="GO:0005634">
    <property type="term" value="C:nucleus"/>
    <property type="evidence" value="ECO:0007669"/>
    <property type="project" value="UniProtKB-SubCell"/>
</dbReference>
<evidence type="ECO:0000313" key="8">
    <source>
        <dbReference type="Proteomes" id="UP000326939"/>
    </source>
</evidence>
<dbReference type="CDD" id="cd10017">
    <property type="entry name" value="B3_DNA"/>
    <property type="match status" value="1"/>
</dbReference>
<keyword evidence="2" id="KW-0805">Transcription regulation</keyword>
<name>A0A5N5KGB0_9ROSI</name>
<dbReference type="InterPro" id="IPR003340">
    <property type="entry name" value="B3_DNA-bd"/>
</dbReference>
<dbReference type="InterPro" id="IPR005508">
    <property type="entry name" value="At2g31720-like"/>
</dbReference>
<sequence length="411" mass="46438">MLSGCSLSRDDPQHHVDGDFKNGFLEYREKETGDGKQELTPMQEELVEALVWFKKTNCAIPESLKAKSSAMASCSARQFVKPPLWCFVPKKRRGCGDGFLSEKGPRSSTGTSTVDELGFLSKKTHGIADQEDAMSTTCSVDEVANPLGIPVPKKKRGISKSYAERSHYHHHYICSNVGGLKIKIQRQEERKAAAGKKRVSKRQRIDNEDGQEGQGERPYKKRKKMGRVDFKKLGLYPAPDFSSQIKARIDHQEGRDSEITLRIMKQVFRTDMNMHHDRFSMPLNQINGVKDFLRRNEIEGTEVRLVEMGFKDDSVHQSTMRLRKWHINSNISYVLASNWSDFLKRNEGALKENDIVQVYSFRRDGKLWCVLAKVMDADDVARVTSAAERSAAAQALHGSRAREEGATASQA</sequence>
<dbReference type="SUPFAM" id="SSF101936">
    <property type="entry name" value="DNA-binding pseudobarrel domain"/>
    <property type="match status" value="1"/>
</dbReference>
<dbReference type="PANTHER" id="PTHR31541">
    <property type="entry name" value="B3 DOMAIN PLANT PROTEIN-RELATED"/>
    <property type="match status" value="1"/>
</dbReference>
<dbReference type="EMBL" id="VDCV01000013">
    <property type="protein sequence ID" value="KAB5529375.1"/>
    <property type="molecule type" value="Genomic_DNA"/>
</dbReference>
<reference evidence="8" key="1">
    <citation type="journal article" date="2019" name="Gigascience">
        <title>De novo genome assembly of the endangered Acer yangbiense, a plant species with extremely small populations endemic to Yunnan Province, China.</title>
        <authorList>
            <person name="Yang J."/>
            <person name="Wariss H.M."/>
            <person name="Tao L."/>
            <person name="Zhang R."/>
            <person name="Yun Q."/>
            <person name="Hollingsworth P."/>
            <person name="Dao Z."/>
            <person name="Luo G."/>
            <person name="Guo H."/>
            <person name="Ma Y."/>
            <person name="Sun W."/>
        </authorList>
    </citation>
    <scope>NUCLEOTIDE SEQUENCE [LARGE SCALE GENOMIC DNA]</scope>
    <source>
        <strain evidence="8">cv. br00</strain>
    </source>
</reference>
<feature type="region of interest" description="Disordered" evidence="6">
    <location>
        <begin position="188"/>
        <end position="224"/>
    </location>
</feature>
<dbReference type="Gene3D" id="2.40.330.10">
    <property type="entry name" value="DNA-binding pseudobarrel domain"/>
    <property type="match status" value="1"/>
</dbReference>
<dbReference type="Proteomes" id="UP000326939">
    <property type="component" value="Chromosome 13"/>
</dbReference>
<keyword evidence="4" id="KW-0804">Transcription</keyword>
<keyword evidence="8" id="KW-1185">Reference proteome</keyword>
<dbReference type="Pfam" id="PF03754">
    <property type="entry name" value="At2g31720-like"/>
    <property type="match status" value="1"/>
</dbReference>
<feature type="compositionally biased region" description="Basic residues" evidence="6">
    <location>
        <begin position="193"/>
        <end position="202"/>
    </location>
</feature>
<proteinExistence type="predicted"/>
<comment type="subcellular location">
    <subcellularLocation>
        <location evidence="1">Nucleus</location>
    </subcellularLocation>
</comment>
<evidence type="ECO:0000256" key="5">
    <source>
        <dbReference type="ARBA" id="ARBA00023242"/>
    </source>
</evidence>
<accession>A0A5N5KGB0</accession>
<keyword evidence="5" id="KW-0539">Nucleus</keyword>
<dbReference type="InterPro" id="IPR015300">
    <property type="entry name" value="DNA-bd_pseudobarrel_sf"/>
</dbReference>
<evidence type="ECO:0000256" key="6">
    <source>
        <dbReference type="SAM" id="MobiDB-lite"/>
    </source>
</evidence>
<evidence type="ECO:0000313" key="7">
    <source>
        <dbReference type="EMBL" id="KAB5529375.1"/>
    </source>
</evidence>
<feature type="region of interest" description="Disordered" evidence="6">
    <location>
        <begin position="1"/>
        <end position="20"/>
    </location>
</feature>
<evidence type="ECO:0000256" key="1">
    <source>
        <dbReference type="ARBA" id="ARBA00004123"/>
    </source>
</evidence>
<dbReference type="PANTHER" id="PTHR31541:SF25">
    <property type="entry name" value="GAMMA-GLIADIN B"/>
    <property type="match status" value="1"/>
</dbReference>
<comment type="caution">
    <text evidence="7">The sequence shown here is derived from an EMBL/GenBank/DDBJ whole genome shotgun (WGS) entry which is preliminary data.</text>
</comment>
<dbReference type="GO" id="GO:0003677">
    <property type="term" value="F:DNA binding"/>
    <property type="evidence" value="ECO:0007669"/>
    <property type="project" value="UniProtKB-KW"/>
</dbReference>